<organism evidence="2 3">
    <name type="scientific">Cnephaeus nilssonii</name>
    <name type="common">Northern bat</name>
    <name type="synonym">Eptesicus nilssonii</name>
    <dbReference type="NCBI Taxonomy" id="3371016"/>
    <lineage>
        <taxon>Eukaryota</taxon>
        <taxon>Metazoa</taxon>
        <taxon>Chordata</taxon>
        <taxon>Craniata</taxon>
        <taxon>Vertebrata</taxon>
        <taxon>Euteleostomi</taxon>
        <taxon>Mammalia</taxon>
        <taxon>Eutheria</taxon>
        <taxon>Laurasiatheria</taxon>
        <taxon>Chiroptera</taxon>
        <taxon>Yangochiroptera</taxon>
        <taxon>Vespertilionidae</taxon>
        <taxon>Cnephaeus</taxon>
    </lineage>
</organism>
<protein>
    <submittedName>
        <fullName evidence="2">Uncharacterized protein</fullName>
    </submittedName>
</protein>
<dbReference type="EMBL" id="JAULJE010000023">
    <property type="protein sequence ID" value="KAK1328496.1"/>
    <property type="molecule type" value="Genomic_DNA"/>
</dbReference>
<dbReference type="AlphaFoldDB" id="A0AA40HC59"/>
<feature type="signal peptide" evidence="1">
    <location>
        <begin position="1"/>
        <end position="21"/>
    </location>
</feature>
<keyword evidence="3" id="KW-1185">Reference proteome</keyword>
<sequence length="138" mass="15200">MDKLVMLLLLLLLGGFPFMFFQGVAHFGPSPLNPGICLHVSFSIAPATLCTVCKIFNKGKCLEGNGNCTVEEGPGCRTQDFFFISEKGGWSHEHTELDCSDHCSPSNSHHGALKIVTFCCKGQPFCNRNQGNEREYKL</sequence>
<comment type="caution">
    <text evidence="2">The sequence shown here is derived from an EMBL/GenBank/DDBJ whole genome shotgun (WGS) entry which is preliminary data.</text>
</comment>
<feature type="chain" id="PRO_5041250234" evidence="1">
    <location>
        <begin position="22"/>
        <end position="138"/>
    </location>
</feature>
<accession>A0AA40HC59</accession>
<dbReference type="InterPro" id="IPR059168">
    <property type="entry name" value="PATE2-like_ECD_3FTx"/>
</dbReference>
<dbReference type="Proteomes" id="UP001177744">
    <property type="component" value="Unassembled WGS sequence"/>
</dbReference>
<evidence type="ECO:0000313" key="2">
    <source>
        <dbReference type="EMBL" id="KAK1328496.1"/>
    </source>
</evidence>
<dbReference type="CDD" id="cd23578">
    <property type="entry name" value="TFP_LU_ECD_PATE2"/>
    <property type="match status" value="1"/>
</dbReference>
<proteinExistence type="predicted"/>
<reference evidence="2" key="1">
    <citation type="submission" date="2023-06" db="EMBL/GenBank/DDBJ databases">
        <title>Reference genome for the Northern bat (Eptesicus nilssonii), a most northern bat species.</title>
        <authorList>
            <person name="Laine V.N."/>
            <person name="Pulliainen A.T."/>
            <person name="Lilley T.M."/>
        </authorList>
    </citation>
    <scope>NUCLEOTIDE SEQUENCE</scope>
    <source>
        <strain evidence="2">BLF_Eptnil</strain>
        <tissue evidence="2">Kidney</tissue>
    </source>
</reference>
<evidence type="ECO:0000256" key="1">
    <source>
        <dbReference type="SAM" id="SignalP"/>
    </source>
</evidence>
<keyword evidence="1" id="KW-0732">Signal</keyword>
<name>A0AA40HC59_CNENI</name>
<gene>
    <name evidence="2" type="ORF">QTO34_012069</name>
</gene>
<evidence type="ECO:0000313" key="3">
    <source>
        <dbReference type="Proteomes" id="UP001177744"/>
    </source>
</evidence>